<dbReference type="AlphaFoldDB" id="A0A915HJL6"/>
<feature type="binding site" evidence="7">
    <location>
        <position position="81"/>
    </location>
    <ligand>
        <name>ATP</name>
        <dbReference type="ChEBI" id="CHEBI:30616"/>
    </ligand>
</feature>
<evidence type="ECO:0000256" key="3">
    <source>
        <dbReference type="ARBA" id="ARBA00022679"/>
    </source>
</evidence>
<evidence type="ECO:0000256" key="1">
    <source>
        <dbReference type="ARBA" id="ARBA00001946"/>
    </source>
</evidence>
<evidence type="ECO:0000256" key="5">
    <source>
        <dbReference type="ARBA" id="ARBA00022777"/>
    </source>
</evidence>
<dbReference type="FunFam" id="3.30.200.20:FF:000042">
    <property type="entry name" value="Aurora kinase A"/>
    <property type="match status" value="1"/>
</dbReference>
<accession>A0A915HJL6</accession>
<evidence type="ECO:0000256" key="7">
    <source>
        <dbReference type="PROSITE-ProRule" id="PRU10141"/>
    </source>
</evidence>
<dbReference type="SUPFAM" id="SSF56112">
    <property type="entry name" value="Protein kinase-like (PK-like)"/>
    <property type="match status" value="1"/>
</dbReference>
<dbReference type="PROSITE" id="PS50011">
    <property type="entry name" value="PROTEIN_KINASE_DOM"/>
    <property type="match status" value="1"/>
</dbReference>
<dbReference type="InterPro" id="IPR017441">
    <property type="entry name" value="Protein_kinase_ATP_BS"/>
</dbReference>
<keyword evidence="4 7" id="KW-0547">Nucleotide-binding</keyword>
<dbReference type="SMART" id="SM00220">
    <property type="entry name" value="S_TKc"/>
    <property type="match status" value="1"/>
</dbReference>
<dbReference type="PANTHER" id="PTHR24346">
    <property type="entry name" value="MAP/MICROTUBULE AFFINITY-REGULATING KINASE"/>
    <property type="match status" value="1"/>
</dbReference>
<keyword evidence="10" id="KW-1185">Reference proteome</keyword>
<evidence type="ECO:0000313" key="11">
    <source>
        <dbReference type="WBParaSite" id="nRc.2.0.1.t01521-RA"/>
    </source>
</evidence>
<dbReference type="Pfam" id="PF00069">
    <property type="entry name" value="Pkinase"/>
    <property type="match status" value="1"/>
</dbReference>
<evidence type="ECO:0000259" key="9">
    <source>
        <dbReference type="PROSITE" id="PS50011"/>
    </source>
</evidence>
<dbReference type="WBParaSite" id="nRc.2.0.1.t01521-RA">
    <property type="protein sequence ID" value="nRc.2.0.1.t01521-RA"/>
    <property type="gene ID" value="nRc.2.0.1.g01521"/>
</dbReference>
<dbReference type="FunFam" id="1.10.510.10:FF:000571">
    <property type="entry name" value="Maternal embryonic leucine zipper kinase"/>
    <property type="match status" value="1"/>
</dbReference>
<dbReference type="PROSITE" id="PS00108">
    <property type="entry name" value="PROTEIN_KINASE_ST"/>
    <property type="match status" value="1"/>
</dbReference>
<feature type="region of interest" description="Disordered" evidence="8">
    <location>
        <begin position="972"/>
        <end position="999"/>
    </location>
</feature>
<dbReference type="InterPro" id="IPR008271">
    <property type="entry name" value="Ser/Thr_kinase_AS"/>
</dbReference>
<dbReference type="InterPro" id="IPR011009">
    <property type="entry name" value="Kinase-like_dom_sf"/>
</dbReference>
<protein>
    <submittedName>
        <fullName evidence="11">Protein kinase domain-containing protein</fullName>
    </submittedName>
</protein>
<feature type="compositionally biased region" description="Basic and acidic residues" evidence="8">
    <location>
        <begin position="669"/>
        <end position="679"/>
    </location>
</feature>
<evidence type="ECO:0000256" key="4">
    <source>
        <dbReference type="ARBA" id="ARBA00022741"/>
    </source>
</evidence>
<proteinExistence type="predicted"/>
<dbReference type="GO" id="GO:0005737">
    <property type="term" value="C:cytoplasm"/>
    <property type="evidence" value="ECO:0007669"/>
    <property type="project" value="TreeGrafter"/>
</dbReference>
<dbReference type="PROSITE" id="PS00107">
    <property type="entry name" value="PROTEIN_KINASE_ATP"/>
    <property type="match status" value="1"/>
</dbReference>
<dbReference type="InterPro" id="IPR000719">
    <property type="entry name" value="Prot_kinase_dom"/>
</dbReference>
<feature type="region of interest" description="Disordered" evidence="8">
    <location>
        <begin position="720"/>
        <end position="779"/>
    </location>
</feature>
<keyword evidence="3" id="KW-0808">Transferase</keyword>
<comment type="cofactor">
    <cofactor evidence="1">
        <name>Mg(2+)</name>
        <dbReference type="ChEBI" id="CHEBI:18420"/>
    </cofactor>
</comment>
<keyword evidence="2" id="KW-0723">Serine/threonine-protein kinase</keyword>
<evidence type="ECO:0000313" key="10">
    <source>
        <dbReference type="Proteomes" id="UP000887565"/>
    </source>
</evidence>
<feature type="region of interest" description="Disordered" evidence="8">
    <location>
        <begin position="609"/>
        <end position="696"/>
    </location>
</feature>
<dbReference type="Gene3D" id="1.10.510.10">
    <property type="entry name" value="Transferase(Phosphotransferase) domain 1"/>
    <property type="match status" value="1"/>
</dbReference>
<feature type="region of interest" description="Disordered" evidence="8">
    <location>
        <begin position="504"/>
        <end position="525"/>
    </location>
</feature>
<dbReference type="GO" id="GO:0005524">
    <property type="term" value="F:ATP binding"/>
    <property type="evidence" value="ECO:0007669"/>
    <property type="project" value="UniProtKB-UniRule"/>
</dbReference>
<dbReference type="GO" id="GO:0035556">
    <property type="term" value="P:intracellular signal transduction"/>
    <property type="evidence" value="ECO:0007669"/>
    <property type="project" value="TreeGrafter"/>
</dbReference>
<dbReference type="GO" id="GO:0000226">
    <property type="term" value="P:microtubule cytoskeleton organization"/>
    <property type="evidence" value="ECO:0007669"/>
    <property type="project" value="TreeGrafter"/>
</dbReference>
<evidence type="ECO:0000256" key="6">
    <source>
        <dbReference type="ARBA" id="ARBA00022840"/>
    </source>
</evidence>
<evidence type="ECO:0000256" key="2">
    <source>
        <dbReference type="ARBA" id="ARBA00022527"/>
    </source>
</evidence>
<feature type="compositionally biased region" description="Polar residues" evidence="8">
    <location>
        <begin position="738"/>
        <end position="764"/>
    </location>
</feature>
<feature type="compositionally biased region" description="Polar residues" evidence="8">
    <location>
        <begin position="633"/>
        <end position="665"/>
    </location>
</feature>
<name>A0A915HJL6_ROMCU</name>
<dbReference type="PANTHER" id="PTHR24346:SF93">
    <property type="entry name" value="NUAK FAMILY SNF1-LIKE KINASE 1"/>
    <property type="match status" value="1"/>
</dbReference>
<dbReference type="Proteomes" id="UP000887565">
    <property type="component" value="Unplaced"/>
</dbReference>
<reference evidence="11" key="1">
    <citation type="submission" date="2022-11" db="UniProtKB">
        <authorList>
            <consortium name="WormBaseParasite"/>
        </authorList>
    </citation>
    <scope>IDENTIFICATION</scope>
</reference>
<dbReference type="GO" id="GO:0050321">
    <property type="term" value="F:tau-protein kinase activity"/>
    <property type="evidence" value="ECO:0007669"/>
    <property type="project" value="TreeGrafter"/>
</dbReference>
<evidence type="ECO:0000256" key="8">
    <source>
        <dbReference type="SAM" id="MobiDB-lite"/>
    </source>
</evidence>
<keyword evidence="6 7" id="KW-0067">ATP-binding</keyword>
<organism evidence="10 11">
    <name type="scientific">Romanomermis culicivorax</name>
    <name type="common">Nematode worm</name>
    <dbReference type="NCBI Taxonomy" id="13658"/>
    <lineage>
        <taxon>Eukaryota</taxon>
        <taxon>Metazoa</taxon>
        <taxon>Ecdysozoa</taxon>
        <taxon>Nematoda</taxon>
        <taxon>Enoplea</taxon>
        <taxon>Dorylaimia</taxon>
        <taxon>Mermithida</taxon>
        <taxon>Mermithoidea</taxon>
        <taxon>Mermithidae</taxon>
        <taxon>Romanomermis</taxon>
    </lineage>
</organism>
<feature type="domain" description="Protein kinase" evidence="9">
    <location>
        <begin position="48"/>
        <end position="299"/>
    </location>
</feature>
<keyword evidence="5" id="KW-0418">Kinase</keyword>
<sequence>MCSLTNNHFPDNRILENILAPLTIRELIMDSMEHESSPPIYSKPKQRFEISRKLGSGTYGKVSLAMDHKMQEQVAVKIIKKSAIENAQDLLRIRREIRIMSALKHPNIVEIKEVFENHEKIIIVMEYADGGELYDYVSQHGPLPEEEVCKIFRQIVSAIYYCHKHGVCHRDLKLENILLDKNGVAKIADFGLSNYFMDHGLLNTFCGSPLYASPEIINGVPYRGPEVDCWSLGVLLYTLAYSSMPFDGRDFNRMVRQIKKGTYYEPDPPSSASMLIRAMLRVNPERRADIDMIASHWWVNFDENLLPIQDLPENQIIDSTPLNLRNETIIIQNFAEDSDMFSEYSCLSTRTRRKIDEFRRRRHETSDTFSNNGSYDFGGASSSSTAAPAKRLTTTIERNQKSAVGVQLAASHDYANDPLSKLLEPEDSMNDSLQRLKDLELRLITSSNHQPRMHSEVLFNKRRQSKEALAAAAGGARLDQILHSSETENVPEIVKKIASAGAADLSSSATSSQENDRGGGHNQVKNAQSNIINDTHNEAIPVDVAEQSCTSANQEEGNRLVNQLLEEAERGVVGLALIEKIKNHDAYRTQKFVKEIVDSIVEVQQQQKAASARKQSVTKMSAMARQHSRDASLSRSTNKQSNQDAKDLITQNDLPDLVKNQNDQIAQERPPDLVADDKTSSISGKMPTKASIKQDSIHENLQEIEEEDVNSTDFEDLEIEDDEDEYMPPSFEPHATGQDVSPSDSFVTANDSAPKDSNTVSPATQKEESYPPGLSKRLSRGKYEKSKFIYGREVHVEPSPPPARIIRLGLAVQPVPEEAPELFNQAKQYILAYPDVAGDGPSSRKIAWLKTVDPDMGSSQEIEETPPRTPRHSMTGVVEQGGNGYKVLWPPPPTQSAAKNVDSVEGCDDHDTSIDAIVCIKMNGPRHKLSRTYDVGTTTIGLPAFGDVEKSENEIQEPQQVDAANKMNIDGVSFRRPRRPPRRSQLGNQNSLETPLELRQLDEKDKSSLVDVLLSPKNSIDLLQKMHEKF</sequence>